<proteinExistence type="predicted"/>
<comment type="caution">
    <text evidence="1">The sequence shown here is derived from an EMBL/GenBank/DDBJ whole genome shotgun (WGS) entry which is preliminary data.</text>
</comment>
<name>A0A9W8Q766_AKAMU</name>
<keyword evidence="2" id="KW-1185">Reference proteome</keyword>
<protein>
    <submittedName>
        <fullName evidence="1">Uncharacterized protein</fullName>
    </submittedName>
</protein>
<organism evidence="1 2">
    <name type="scientific">Akanthomyces muscarius</name>
    <name type="common">Entomopathogenic fungus</name>
    <name type="synonym">Lecanicillium muscarium</name>
    <dbReference type="NCBI Taxonomy" id="2231603"/>
    <lineage>
        <taxon>Eukaryota</taxon>
        <taxon>Fungi</taxon>
        <taxon>Dikarya</taxon>
        <taxon>Ascomycota</taxon>
        <taxon>Pezizomycotina</taxon>
        <taxon>Sordariomycetes</taxon>
        <taxon>Hypocreomycetidae</taxon>
        <taxon>Hypocreales</taxon>
        <taxon>Cordycipitaceae</taxon>
        <taxon>Akanthomyces</taxon>
    </lineage>
</organism>
<dbReference type="GeneID" id="80889809"/>
<evidence type="ECO:0000313" key="1">
    <source>
        <dbReference type="EMBL" id="KAJ4148169.1"/>
    </source>
</evidence>
<accession>A0A9W8Q766</accession>
<dbReference type="RefSeq" id="XP_056051110.1">
    <property type="nucleotide sequence ID" value="XM_056194142.1"/>
</dbReference>
<dbReference type="EMBL" id="JAJHUN010000010">
    <property type="protein sequence ID" value="KAJ4148169.1"/>
    <property type="molecule type" value="Genomic_DNA"/>
</dbReference>
<dbReference type="AlphaFoldDB" id="A0A9W8Q766"/>
<evidence type="ECO:0000313" key="2">
    <source>
        <dbReference type="Proteomes" id="UP001144673"/>
    </source>
</evidence>
<sequence length="215" mass="23813">MLAAHNKSARGLQWRTKSRLPCSNCQSVHTRSWLRNQGSKAVVRCAHSAVLDTAAIYPITAISRKAQDTPLAAVVPLSRFTSTRYRCVISRALLLLAPPEASSEKNVGCSLQVASWVPPPKPPFNERRRSGRRGLRNGCSTFPRKTGHSQPCTVLWAEHRFNAKPCIERSLGSPWVSPASAYKSSWVRGCAANWSRPLPWTALATLRQLYNIGQL</sequence>
<gene>
    <name evidence="1" type="ORF">LMH87_002650</name>
</gene>
<dbReference type="Proteomes" id="UP001144673">
    <property type="component" value="Chromosome 3"/>
</dbReference>
<dbReference type="KEGG" id="amus:LMH87_002650"/>
<reference evidence="1" key="1">
    <citation type="journal article" date="2023" name="Access Microbiol">
        <title>De-novo genome assembly for Akanthomyces muscarius, a biocontrol agent of insect agricultural pests.</title>
        <authorList>
            <person name="Erdos Z."/>
            <person name="Studholme D.J."/>
            <person name="Raymond B."/>
            <person name="Sharma M."/>
        </authorList>
    </citation>
    <scope>NUCLEOTIDE SEQUENCE</scope>
    <source>
        <strain evidence="1">Ve6</strain>
    </source>
</reference>